<sequence length="37" mass="4359">MSNNSACVLHLRIDLQFLRQNCKASLFSITIYPREIY</sequence>
<dbReference type="EMBL" id="GGEC01064479">
    <property type="protein sequence ID" value="MBX44963.1"/>
    <property type="molecule type" value="Transcribed_RNA"/>
</dbReference>
<proteinExistence type="predicted"/>
<name>A0A2P2NR71_RHIMU</name>
<organism evidence="1">
    <name type="scientific">Rhizophora mucronata</name>
    <name type="common">Asiatic mangrove</name>
    <dbReference type="NCBI Taxonomy" id="61149"/>
    <lineage>
        <taxon>Eukaryota</taxon>
        <taxon>Viridiplantae</taxon>
        <taxon>Streptophyta</taxon>
        <taxon>Embryophyta</taxon>
        <taxon>Tracheophyta</taxon>
        <taxon>Spermatophyta</taxon>
        <taxon>Magnoliopsida</taxon>
        <taxon>eudicotyledons</taxon>
        <taxon>Gunneridae</taxon>
        <taxon>Pentapetalae</taxon>
        <taxon>rosids</taxon>
        <taxon>fabids</taxon>
        <taxon>Malpighiales</taxon>
        <taxon>Rhizophoraceae</taxon>
        <taxon>Rhizophora</taxon>
    </lineage>
</organism>
<accession>A0A2P2NR71</accession>
<reference evidence="1" key="1">
    <citation type="submission" date="2018-02" db="EMBL/GenBank/DDBJ databases">
        <title>Rhizophora mucronata_Transcriptome.</title>
        <authorList>
            <person name="Meera S.P."/>
            <person name="Sreeshan A."/>
            <person name="Augustine A."/>
        </authorList>
    </citation>
    <scope>NUCLEOTIDE SEQUENCE</scope>
    <source>
        <tissue evidence="1">Leaf</tissue>
    </source>
</reference>
<protein>
    <submittedName>
        <fullName evidence="1">Uncharacterized protein</fullName>
    </submittedName>
</protein>
<dbReference type="AlphaFoldDB" id="A0A2P2NR71"/>
<evidence type="ECO:0000313" key="1">
    <source>
        <dbReference type="EMBL" id="MBX44963.1"/>
    </source>
</evidence>